<name>A0A5J9SVG9_9POAL</name>
<dbReference type="OrthoDB" id="1935496at2759"/>
<evidence type="ECO:0000256" key="4">
    <source>
        <dbReference type="ARBA" id="ARBA00022833"/>
    </source>
</evidence>
<dbReference type="PANTHER" id="PTHR46481">
    <property type="entry name" value="ZINC FINGER BED DOMAIN-CONTAINING PROTEIN 4"/>
    <property type="match status" value="1"/>
</dbReference>
<protein>
    <recommendedName>
        <fullName evidence="9">hAT-like transposase RNase-H fold domain-containing protein</fullName>
    </recommendedName>
</protein>
<evidence type="ECO:0000256" key="3">
    <source>
        <dbReference type="ARBA" id="ARBA00022771"/>
    </source>
</evidence>
<dbReference type="AlphaFoldDB" id="A0A5J9SVG9"/>
<comment type="subcellular location">
    <subcellularLocation>
        <location evidence="1">Nucleus</location>
    </subcellularLocation>
</comment>
<evidence type="ECO:0000256" key="6">
    <source>
        <dbReference type="SAM" id="MobiDB-lite"/>
    </source>
</evidence>
<evidence type="ECO:0000256" key="1">
    <source>
        <dbReference type="ARBA" id="ARBA00004123"/>
    </source>
</evidence>
<evidence type="ECO:0000256" key="2">
    <source>
        <dbReference type="ARBA" id="ARBA00022723"/>
    </source>
</evidence>
<dbReference type="PANTHER" id="PTHR46481:SF10">
    <property type="entry name" value="ZINC FINGER BED DOMAIN-CONTAINING PROTEIN 39"/>
    <property type="match status" value="1"/>
</dbReference>
<dbReference type="SUPFAM" id="SSF53098">
    <property type="entry name" value="Ribonuclease H-like"/>
    <property type="match status" value="1"/>
</dbReference>
<comment type="caution">
    <text evidence="7">The sequence shown here is derived from an EMBL/GenBank/DDBJ whole genome shotgun (WGS) entry which is preliminary data.</text>
</comment>
<dbReference type="GO" id="GO:0005634">
    <property type="term" value="C:nucleus"/>
    <property type="evidence" value="ECO:0007669"/>
    <property type="project" value="UniProtKB-SubCell"/>
</dbReference>
<dbReference type="Proteomes" id="UP000324897">
    <property type="component" value="Unassembled WGS sequence"/>
</dbReference>
<keyword evidence="5" id="KW-0539">Nucleus</keyword>
<keyword evidence="3" id="KW-0863">Zinc-finger</keyword>
<dbReference type="GO" id="GO:0008270">
    <property type="term" value="F:zinc ion binding"/>
    <property type="evidence" value="ECO:0007669"/>
    <property type="project" value="UniProtKB-KW"/>
</dbReference>
<sequence>MGGSHLPRGGTEAAPTQSVGDVRRPRSRGPRSWGPSTRWPRKQGSMVDRLQSSTLPNEAATLADWTFDAEQSRGELVRMIVLHELLFSLVEYDGFIRYSASLNPLFKLVCRNTIKLDCMEVYKNHRSVLRDTFKICNSRVSLTADTWTSKGNTGYMCITGHYIDDNWNVQKKIIRFCFIKTPHDAANMFSVMLKSLRYYGIEDKLFSITLDNAQANTSMVDLLMEHLFTRQLLNSGVDLFHVRCAAHVLNLIVKDGLQSVDGVLDNVRESVKYIRGSQSRKEKFEEIIAEKGISCKKRPSLDIPTRWNSTYLMLKSALPLSEAFLEFAKQDLNYKYSPSPEDWERSEIVCNLLK</sequence>
<reference evidence="7 8" key="1">
    <citation type="journal article" date="2019" name="Sci. Rep.">
        <title>A high-quality genome of Eragrostis curvula grass provides insights into Poaceae evolution and supports new strategies to enhance forage quality.</title>
        <authorList>
            <person name="Carballo J."/>
            <person name="Santos B.A.C.M."/>
            <person name="Zappacosta D."/>
            <person name="Garbus I."/>
            <person name="Selva J.P."/>
            <person name="Gallo C.A."/>
            <person name="Diaz A."/>
            <person name="Albertini E."/>
            <person name="Caccamo M."/>
            <person name="Echenique V."/>
        </authorList>
    </citation>
    <scope>NUCLEOTIDE SEQUENCE [LARGE SCALE GENOMIC DNA]</scope>
    <source>
        <strain evidence="8">cv. Victoria</strain>
        <tissue evidence="7">Leaf</tissue>
    </source>
</reference>
<proteinExistence type="predicted"/>
<feature type="non-terminal residue" evidence="7">
    <location>
        <position position="1"/>
    </location>
</feature>
<feature type="non-terminal residue" evidence="7">
    <location>
        <position position="354"/>
    </location>
</feature>
<evidence type="ECO:0000313" key="8">
    <source>
        <dbReference type="Proteomes" id="UP000324897"/>
    </source>
</evidence>
<evidence type="ECO:0000256" key="5">
    <source>
        <dbReference type="ARBA" id="ARBA00023242"/>
    </source>
</evidence>
<dbReference type="EMBL" id="RWGY01000248">
    <property type="protein sequence ID" value="TVU02980.1"/>
    <property type="molecule type" value="Genomic_DNA"/>
</dbReference>
<feature type="region of interest" description="Disordered" evidence="6">
    <location>
        <begin position="1"/>
        <end position="50"/>
    </location>
</feature>
<dbReference type="InterPro" id="IPR012337">
    <property type="entry name" value="RNaseH-like_sf"/>
</dbReference>
<evidence type="ECO:0000313" key="7">
    <source>
        <dbReference type="EMBL" id="TVU02980.1"/>
    </source>
</evidence>
<keyword evidence="8" id="KW-1185">Reference proteome</keyword>
<dbReference type="Gramene" id="TVU02980">
    <property type="protein sequence ID" value="TVU02980"/>
    <property type="gene ID" value="EJB05_51526"/>
</dbReference>
<accession>A0A5J9SVG9</accession>
<evidence type="ECO:0008006" key="9">
    <source>
        <dbReference type="Google" id="ProtNLM"/>
    </source>
</evidence>
<keyword evidence="2" id="KW-0479">Metal-binding</keyword>
<dbReference type="InterPro" id="IPR052035">
    <property type="entry name" value="ZnF_BED_domain_contain"/>
</dbReference>
<gene>
    <name evidence="7" type="ORF">EJB05_51526</name>
</gene>
<keyword evidence="4" id="KW-0862">Zinc</keyword>
<organism evidence="7 8">
    <name type="scientific">Eragrostis curvula</name>
    <name type="common">weeping love grass</name>
    <dbReference type="NCBI Taxonomy" id="38414"/>
    <lineage>
        <taxon>Eukaryota</taxon>
        <taxon>Viridiplantae</taxon>
        <taxon>Streptophyta</taxon>
        <taxon>Embryophyta</taxon>
        <taxon>Tracheophyta</taxon>
        <taxon>Spermatophyta</taxon>
        <taxon>Magnoliopsida</taxon>
        <taxon>Liliopsida</taxon>
        <taxon>Poales</taxon>
        <taxon>Poaceae</taxon>
        <taxon>PACMAD clade</taxon>
        <taxon>Chloridoideae</taxon>
        <taxon>Eragrostideae</taxon>
        <taxon>Eragrostidinae</taxon>
        <taxon>Eragrostis</taxon>
    </lineage>
</organism>